<evidence type="ECO:0000313" key="3">
    <source>
        <dbReference type="Proteomes" id="UP001334248"/>
    </source>
</evidence>
<dbReference type="GeneID" id="90004573"/>
<evidence type="ECO:0000256" key="1">
    <source>
        <dbReference type="SAM" id="MobiDB-lite"/>
    </source>
</evidence>
<protein>
    <submittedName>
        <fullName evidence="2">Uncharacterized protein</fullName>
    </submittedName>
</protein>
<accession>A0ABR0R7Q6</accession>
<organism evidence="2 3">
    <name type="scientific">Knufia obscura</name>
    <dbReference type="NCBI Taxonomy" id="1635080"/>
    <lineage>
        <taxon>Eukaryota</taxon>
        <taxon>Fungi</taxon>
        <taxon>Dikarya</taxon>
        <taxon>Ascomycota</taxon>
        <taxon>Pezizomycotina</taxon>
        <taxon>Eurotiomycetes</taxon>
        <taxon>Chaetothyriomycetidae</taxon>
        <taxon>Chaetothyriales</taxon>
        <taxon>Trichomeriaceae</taxon>
        <taxon>Knufia</taxon>
    </lineage>
</organism>
<keyword evidence="3" id="KW-1185">Reference proteome</keyword>
<dbReference type="Proteomes" id="UP001334248">
    <property type="component" value="Unassembled WGS sequence"/>
</dbReference>
<gene>
    <name evidence="2" type="ORF">PMZ80_011124</name>
</gene>
<proteinExistence type="predicted"/>
<feature type="compositionally biased region" description="Basic and acidic residues" evidence="1">
    <location>
        <begin position="306"/>
        <end position="318"/>
    </location>
</feature>
<sequence>MVMSIKKTTYITSLPPWQPSQQPADKSASRLLQLPDEIKVLILEQLLISPEGVNGDKHPSILGTCQDMLNIGQPILYSQTERVLFFCYGGAGVLSFLQGPHRPITYRPSYFEASYNLDQRDMLRDITAGPLDEIILSHLSKFTHIRLQVKTSDSVGWLGHMIKLHFTSSSIEWKPQISDSVNVAIRAFSTLRCNHIEFHHTTANEAQTISHVAELVQGNAEVQDLYSLYRPLKAQAKQIPKDYQYRRTIENHLMVMLDGVKTLDKDVVEREQRLVQRYLDYWRHREPVQHKEPVQPGNGGSAQHMQDNRTMLDRNRETTRKRRTEFEIVQTEADEWLAMSRKRRR</sequence>
<dbReference type="EMBL" id="JAVHJV010000025">
    <property type="protein sequence ID" value="KAK5936659.1"/>
    <property type="molecule type" value="Genomic_DNA"/>
</dbReference>
<comment type="caution">
    <text evidence="2">The sequence shown here is derived from an EMBL/GenBank/DDBJ whole genome shotgun (WGS) entry which is preliminary data.</text>
</comment>
<reference evidence="2 3" key="1">
    <citation type="journal article" date="2023" name="Res Sq">
        <title>Genomic and morphological characterization of Knufia obscura isolated from the Mars 2020 spacecraft assembly facility.</title>
        <authorList>
            <person name="Chander A.M."/>
            <person name="Teixeira M.M."/>
            <person name="Singh N.K."/>
            <person name="Williams M.P."/>
            <person name="Parker C.W."/>
            <person name="Leo P."/>
            <person name="Stajich J.E."/>
            <person name="Torok T."/>
            <person name="Tighe S."/>
            <person name="Mason C.E."/>
            <person name="Venkateswaran K."/>
        </authorList>
    </citation>
    <scope>NUCLEOTIDE SEQUENCE [LARGE SCALE GENOMIC DNA]</scope>
    <source>
        <strain evidence="2 3">CCFEE 5817</strain>
    </source>
</reference>
<evidence type="ECO:0000313" key="2">
    <source>
        <dbReference type="EMBL" id="KAK5936659.1"/>
    </source>
</evidence>
<dbReference type="RefSeq" id="XP_064724749.1">
    <property type="nucleotide sequence ID" value="XM_064879512.1"/>
</dbReference>
<feature type="region of interest" description="Disordered" evidence="1">
    <location>
        <begin position="288"/>
        <end position="325"/>
    </location>
</feature>
<name>A0ABR0R7Q6_9EURO</name>